<proteinExistence type="predicted"/>
<evidence type="ECO:0000313" key="1">
    <source>
        <dbReference type="EMBL" id="OHA58067.1"/>
    </source>
</evidence>
<reference evidence="1 2" key="1">
    <citation type="journal article" date="2016" name="Nat. Commun.">
        <title>Thousands of microbial genomes shed light on interconnected biogeochemical processes in an aquifer system.</title>
        <authorList>
            <person name="Anantharaman K."/>
            <person name="Brown C.T."/>
            <person name="Hug L.A."/>
            <person name="Sharon I."/>
            <person name="Castelle C.J."/>
            <person name="Probst A.J."/>
            <person name="Thomas B.C."/>
            <person name="Singh A."/>
            <person name="Wilkins M.J."/>
            <person name="Karaoz U."/>
            <person name="Brodie E.L."/>
            <person name="Williams K.H."/>
            <person name="Hubbard S.S."/>
            <person name="Banfield J.F."/>
        </authorList>
    </citation>
    <scope>NUCLEOTIDE SEQUENCE [LARGE SCALE GENOMIC DNA]</scope>
</reference>
<dbReference type="EMBL" id="MHTH01000015">
    <property type="protein sequence ID" value="OHA58067.1"/>
    <property type="molecule type" value="Genomic_DNA"/>
</dbReference>
<organism evidence="1 2">
    <name type="scientific">Candidatus Vogelbacteria bacterium RIFOXYB1_FULL_42_16</name>
    <dbReference type="NCBI Taxonomy" id="1802436"/>
    <lineage>
        <taxon>Bacteria</taxon>
        <taxon>Candidatus Vogeliibacteriota</taxon>
    </lineage>
</organism>
<comment type="caution">
    <text evidence="1">The sequence shown here is derived from an EMBL/GenBank/DDBJ whole genome shotgun (WGS) entry which is preliminary data.</text>
</comment>
<sequence length="94" mass="10680">MNTITRIKRHKAIKNDSALKQSLLIGLGLVDLTREKVEKYLSGLKKDLPENARKKAANDFVRSIKSNSKNLEHSTRKHIKSVLDQMSLTINPDK</sequence>
<dbReference type="Proteomes" id="UP000176222">
    <property type="component" value="Unassembled WGS sequence"/>
</dbReference>
<protein>
    <submittedName>
        <fullName evidence="1">Uncharacterized protein</fullName>
    </submittedName>
</protein>
<gene>
    <name evidence="1" type="ORF">A2370_01760</name>
</gene>
<accession>A0A1G2QC56</accession>
<dbReference type="AlphaFoldDB" id="A0A1G2QC56"/>
<dbReference type="STRING" id="1802436.A2370_01760"/>
<name>A0A1G2QC56_9BACT</name>
<evidence type="ECO:0000313" key="2">
    <source>
        <dbReference type="Proteomes" id="UP000176222"/>
    </source>
</evidence>